<feature type="transmembrane region" description="Helical" evidence="8">
    <location>
        <begin position="105"/>
        <end position="123"/>
    </location>
</feature>
<comment type="subcellular location">
    <subcellularLocation>
        <location evidence="1 8">Cell membrane</location>
        <topology evidence="1 8">Multi-pass membrane protein</topology>
    </subcellularLocation>
</comment>
<sequence length="534" mass="58499">MVPINLLSWSLCIVPILLMLIFMIIFQWGVSKAAPITLVITALISIFFFKASGKLLIDEFLRAGWNSIGIILVILTAILSYEISYEARAFDTLNQLFKKIAPNELIRIILIGVVFASFLQGITGFGVPVLITAPLLLEIGVAPLWAVIIPLLGHSWAGTFGTLGLGWNSLLIQTGIQDHALIFHSALYASFFLLLLTIYSSYTIAYFYGGWKAVKKGFIAIAIISSIQGIGQIIFSTINPQLAAFIPSAISLGALILLSKTSLYRDEWRMENSKIMLQIKTEKIKKERGLTTHQALMPYYIVTIISLTILLIPFIATYLGSFSYGPRFTETSTGYGFINKSIEHYAPITPFTHPSMFLLVTSVLTYCYYRKKKIIQMKKFKPILLRAITKSLSPSIAIFALLSISRLMAGTGQTEVLAQGIANVLKDYYVLVAPFVGLLGSFITGSNMSSNILFGDFQLHVSEFIGLKTSAILGGQTAGGGVGTSIAPGNIILGTTTAGILGSEGRVLIKIIPLTLIIVSLFGLLLYLDYFFFF</sequence>
<feature type="transmembrane region" description="Helical" evidence="8">
    <location>
        <begin position="428"/>
        <end position="445"/>
    </location>
</feature>
<feature type="transmembrane region" description="Helical" evidence="8">
    <location>
        <begin position="182"/>
        <end position="205"/>
    </location>
</feature>
<feature type="transmembrane region" description="Helical" evidence="8">
    <location>
        <begin position="296"/>
        <end position="319"/>
    </location>
</feature>
<feature type="transmembrane region" description="Helical" evidence="8">
    <location>
        <begin position="351"/>
        <end position="369"/>
    </location>
</feature>
<dbReference type="InterPro" id="IPR003804">
    <property type="entry name" value="Lactate_perm"/>
</dbReference>
<keyword evidence="10" id="KW-1185">Reference proteome</keyword>
<dbReference type="Proteomes" id="UP001597285">
    <property type="component" value="Unassembled WGS sequence"/>
</dbReference>
<evidence type="ECO:0000256" key="8">
    <source>
        <dbReference type="RuleBase" id="RU365092"/>
    </source>
</evidence>
<evidence type="ECO:0000256" key="5">
    <source>
        <dbReference type="ARBA" id="ARBA00022692"/>
    </source>
</evidence>
<keyword evidence="3 8" id="KW-0813">Transport</keyword>
<dbReference type="PANTHER" id="PTHR30003">
    <property type="entry name" value="L-LACTATE PERMEASE"/>
    <property type="match status" value="1"/>
</dbReference>
<evidence type="ECO:0000256" key="1">
    <source>
        <dbReference type="ARBA" id="ARBA00004651"/>
    </source>
</evidence>
<feature type="transmembrane region" description="Helical" evidence="8">
    <location>
        <begin position="390"/>
        <end position="408"/>
    </location>
</feature>
<reference evidence="10" key="1">
    <citation type="journal article" date="2019" name="Int. J. Syst. Evol. Microbiol.">
        <title>The Global Catalogue of Microorganisms (GCM) 10K type strain sequencing project: providing services to taxonomists for standard genome sequencing and annotation.</title>
        <authorList>
            <consortium name="The Broad Institute Genomics Platform"/>
            <consortium name="The Broad Institute Genome Sequencing Center for Infectious Disease"/>
            <person name="Wu L."/>
            <person name="Ma J."/>
        </authorList>
    </citation>
    <scope>NUCLEOTIDE SEQUENCE [LARGE SCALE GENOMIC DNA]</scope>
    <source>
        <strain evidence="10">KCTC 42143</strain>
    </source>
</reference>
<feature type="transmembrane region" description="Helical" evidence="8">
    <location>
        <begin position="6"/>
        <end position="26"/>
    </location>
</feature>
<evidence type="ECO:0000256" key="6">
    <source>
        <dbReference type="ARBA" id="ARBA00022989"/>
    </source>
</evidence>
<evidence type="ECO:0000256" key="2">
    <source>
        <dbReference type="ARBA" id="ARBA00010100"/>
    </source>
</evidence>
<evidence type="ECO:0000256" key="3">
    <source>
        <dbReference type="ARBA" id="ARBA00022448"/>
    </source>
</evidence>
<protein>
    <recommendedName>
        <fullName evidence="8">L-lactate permease</fullName>
    </recommendedName>
</protein>
<gene>
    <name evidence="9" type="ORF">ACFSBK_00570</name>
</gene>
<proteinExistence type="inferred from homology"/>
<keyword evidence="4 8" id="KW-1003">Cell membrane</keyword>
<evidence type="ECO:0000313" key="9">
    <source>
        <dbReference type="EMBL" id="MFD1798358.1"/>
    </source>
</evidence>
<evidence type="ECO:0000313" key="10">
    <source>
        <dbReference type="Proteomes" id="UP001597285"/>
    </source>
</evidence>
<feature type="transmembrane region" description="Helical" evidence="8">
    <location>
        <begin position="217"/>
        <end position="235"/>
    </location>
</feature>
<feature type="transmembrane region" description="Helical" evidence="8">
    <location>
        <begin position="511"/>
        <end position="533"/>
    </location>
</feature>
<keyword evidence="6 8" id="KW-1133">Transmembrane helix</keyword>
<feature type="transmembrane region" description="Helical" evidence="8">
    <location>
        <begin position="63"/>
        <end position="84"/>
    </location>
</feature>
<comment type="caution">
    <text evidence="9">The sequence shown here is derived from an EMBL/GenBank/DDBJ whole genome shotgun (WGS) entry which is preliminary data.</text>
</comment>
<evidence type="ECO:0000256" key="4">
    <source>
        <dbReference type="ARBA" id="ARBA00022475"/>
    </source>
</evidence>
<comment type="function">
    <text evidence="8">Uptake of L-lactate across the membrane. Can also transport D-lactate and glycolate.</text>
</comment>
<keyword evidence="5 8" id="KW-0812">Transmembrane</keyword>
<evidence type="ECO:0000256" key="7">
    <source>
        <dbReference type="ARBA" id="ARBA00023136"/>
    </source>
</evidence>
<dbReference type="EMBL" id="JBHUFF010000002">
    <property type="protein sequence ID" value="MFD1798358.1"/>
    <property type="molecule type" value="Genomic_DNA"/>
</dbReference>
<feature type="transmembrane region" description="Helical" evidence="8">
    <location>
        <begin position="241"/>
        <end position="259"/>
    </location>
</feature>
<organism evidence="9 10">
    <name type="scientific">Carnobacterium antarcticum</name>
    <dbReference type="NCBI Taxonomy" id="2126436"/>
    <lineage>
        <taxon>Bacteria</taxon>
        <taxon>Bacillati</taxon>
        <taxon>Bacillota</taxon>
        <taxon>Bacilli</taxon>
        <taxon>Lactobacillales</taxon>
        <taxon>Carnobacteriaceae</taxon>
        <taxon>Carnobacterium</taxon>
    </lineage>
</organism>
<dbReference type="PANTHER" id="PTHR30003:SF2">
    <property type="entry name" value="L-LACTATE PERMEASE"/>
    <property type="match status" value="1"/>
</dbReference>
<name>A0ABW4NJP9_9LACT</name>
<dbReference type="RefSeq" id="WP_058918764.1">
    <property type="nucleotide sequence ID" value="NZ_JBHSQC010000011.1"/>
</dbReference>
<feature type="transmembrane region" description="Helical" evidence="8">
    <location>
        <begin position="33"/>
        <end position="51"/>
    </location>
</feature>
<accession>A0ABW4NJP9</accession>
<keyword evidence="7 8" id="KW-0472">Membrane</keyword>
<feature type="transmembrane region" description="Helical" evidence="8">
    <location>
        <begin position="129"/>
        <end position="149"/>
    </location>
</feature>
<dbReference type="Pfam" id="PF02652">
    <property type="entry name" value="Lactate_perm"/>
    <property type="match status" value="1"/>
</dbReference>
<comment type="similarity">
    <text evidence="2 8">Belongs to the lactate permease family.</text>
</comment>